<sequence>MNKLSLVLCQRNKRQSGRNSFIQRSQNNNAQAHGYLHSVYD</sequence>
<evidence type="ECO:0000256" key="1">
    <source>
        <dbReference type="SAM" id="MobiDB-lite"/>
    </source>
</evidence>
<protein>
    <submittedName>
        <fullName evidence="2">Uncharacterized protein</fullName>
    </submittedName>
</protein>
<dbReference type="Proteomes" id="UP000054783">
    <property type="component" value="Unassembled WGS sequence"/>
</dbReference>
<feature type="compositionally biased region" description="Polar residues" evidence="1">
    <location>
        <begin position="17"/>
        <end position="31"/>
    </location>
</feature>
<proteinExistence type="predicted"/>
<evidence type="ECO:0000313" key="2">
    <source>
        <dbReference type="EMBL" id="KRY03760.1"/>
    </source>
</evidence>
<accession>A0A0V0YUA6</accession>
<reference evidence="2 3" key="1">
    <citation type="submission" date="2015-01" db="EMBL/GenBank/DDBJ databases">
        <title>Evolution of Trichinella species and genotypes.</title>
        <authorList>
            <person name="Korhonen P.K."/>
            <person name="Edoardo P."/>
            <person name="Giuseppe L.R."/>
            <person name="Gasser R.B."/>
        </authorList>
    </citation>
    <scope>NUCLEOTIDE SEQUENCE [LARGE SCALE GENOMIC DNA]</scope>
    <source>
        <strain evidence="2">ISS2496</strain>
    </source>
</reference>
<evidence type="ECO:0000313" key="3">
    <source>
        <dbReference type="Proteomes" id="UP000054783"/>
    </source>
</evidence>
<dbReference type="EMBL" id="JYDQ01002516">
    <property type="protein sequence ID" value="KRY03760.1"/>
    <property type="molecule type" value="Genomic_DNA"/>
</dbReference>
<keyword evidence="3" id="KW-1185">Reference proteome</keyword>
<gene>
    <name evidence="2" type="ORF">T12_2196</name>
</gene>
<feature type="region of interest" description="Disordered" evidence="1">
    <location>
        <begin position="14"/>
        <end position="41"/>
    </location>
</feature>
<dbReference type="AlphaFoldDB" id="A0A0V0YUA6"/>
<organism evidence="2 3">
    <name type="scientific">Trichinella patagoniensis</name>
    <dbReference type="NCBI Taxonomy" id="990121"/>
    <lineage>
        <taxon>Eukaryota</taxon>
        <taxon>Metazoa</taxon>
        <taxon>Ecdysozoa</taxon>
        <taxon>Nematoda</taxon>
        <taxon>Enoplea</taxon>
        <taxon>Dorylaimia</taxon>
        <taxon>Trichinellida</taxon>
        <taxon>Trichinellidae</taxon>
        <taxon>Trichinella</taxon>
    </lineage>
</organism>
<name>A0A0V0YUA6_9BILA</name>
<comment type="caution">
    <text evidence="2">The sequence shown here is derived from an EMBL/GenBank/DDBJ whole genome shotgun (WGS) entry which is preliminary data.</text>
</comment>